<dbReference type="InterPro" id="IPR027417">
    <property type="entry name" value="P-loop_NTPase"/>
</dbReference>
<dbReference type="CDD" id="cd03255">
    <property type="entry name" value="ABC_MJ0796_LolCDE_FtsE"/>
    <property type="match status" value="1"/>
</dbReference>
<dbReference type="Pfam" id="PF00005">
    <property type="entry name" value="ABC_tran"/>
    <property type="match status" value="1"/>
</dbReference>
<evidence type="ECO:0000259" key="5">
    <source>
        <dbReference type="PROSITE" id="PS50893"/>
    </source>
</evidence>
<feature type="domain" description="ABC transporter" evidence="5">
    <location>
        <begin position="6"/>
        <end position="229"/>
    </location>
</feature>
<organism evidence="6 7">
    <name type="scientific">Ruminiclostridium papyrosolvens DSM 2782</name>
    <dbReference type="NCBI Taxonomy" id="588581"/>
    <lineage>
        <taxon>Bacteria</taxon>
        <taxon>Bacillati</taxon>
        <taxon>Bacillota</taxon>
        <taxon>Clostridia</taxon>
        <taxon>Eubacteriales</taxon>
        <taxon>Oscillospiraceae</taxon>
        <taxon>Ruminiclostridium</taxon>
    </lineage>
</organism>
<dbReference type="InterPro" id="IPR003593">
    <property type="entry name" value="AAA+_ATPase"/>
</dbReference>
<evidence type="ECO:0000256" key="1">
    <source>
        <dbReference type="ARBA" id="ARBA00005417"/>
    </source>
</evidence>
<keyword evidence="3" id="KW-0547">Nucleotide-binding</keyword>
<dbReference type="RefSeq" id="WP_004615871.1">
    <property type="nucleotide sequence ID" value="NZ_ACXX02000001.1"/>
</dbReference>
<dbReference type="InterPro" id="IPR017871">
    <property type="entry name" value="ABC_transporter-like_CS"/>
</dbReference>
<dbReference type="GO" id="GO:0022857">
    <property type="term" value="F:transmembrane transporter activity"/>
    <property type="evidence" value="ECO:0007669"/>
    <property type="project" value="UniProtKB-ARBA"/>
</dbReference>
<dbReference type="GO" id="GO:0016887">
    <property type="term" value="F:ATP hydrolysis activity"/>
    <property type="evidence" value="ECO:0007669"/>
    <property type="project" value="InterPro"/>
</dbReference>
<dbReference type="InterPro" id="IPR003439">
    <property type="entry name" value="ABC_transporter-like_ATP-bd"/>
</dbReference>
<name>F1T729_9FIRM</name>
<evidence type="ECO:0000313" key="6">
    <source>
        <dbReference type="EMBL" id="EGD49277.1"/>
    </source>
</evidence>
<dbReference type="GO" id="GO:0005524">
    <property type="term" value="F:ATP binding"/>
    <property type="evidence" value="ECO:0007669"/>
    <property type="project" value="UniProtKB-KW"/>
</dbReference>
<evidence type="ECO:0000313" key="7">
    <source>
        <dbReference type="Proteomes" id="UP000003860"/>
    </source>
</evidence>
<dbReference type="STRING" id="588581.Cpap_3709"/>
<accession>F1T729</accession>
<dbReference type="eggNOG" id="COG1136">
    <property type="taxonomic scope" value="Bacteria"/>
</dbReference>
<dbReference type="SUPFAM" id="SSF52540">
    <property type="entry name" value="P-loop containing nucleoside triphosphate hydrolases"/>
    <property type="match status" value="1"/>
</dbReference>
<evidence type="ECO:0000256" key="3">
    <source>
        <dbReference type="ARBA" id="ARBA00022741"/>
    </source>
</evidence>
<comment type="similarity">
    <text evidence="1">Belongs to the ABC transporter superfamily.</text>
</comment>
<proteinExistence type="inferred from homology"/>
<evidence type="ECO:0000256" key="4">
    <source>
        <dbReference type="ARBA" id="ARBA00022840"/>
    </source>
</evidence>
<dbReference type="Proteomes" id="UP000003860">
    <property type="component" value="Unassembled WGS sequence"/>
</dbReference>
<sequence length="230" mass="25437">MGKDIVVIKGLTKDYSLGKTKVNALKKLDLTIKQGEFVALSGVSGSGKSTLLNIIGCLDQMTSGEVIINGQSIAKLKDKELDKLRLYTFGFVFQSFNLLSVLSVEENVALPLSLLKDISKKEKAERVAYFVEKVGLDKYKKHKPYELSGGQCQRVAIARALVTKPQIVLADEPTANLDKGTGTEIVDIMQKINKEEGTAFIFSTHDSKIVDRASRVCFMEDGLIKQEEYR</sequence>
<dbReference type="InterPro" id="IPR017911">
    <property type="entry name" value="MacB-like_ATP-bd"/>
</dbReference>
<evidence type="ECO:0000256" key="2">
    <source>
        <dbReference type="ARBA" id="ARBA00022448"/>
    </source>
</evidence>
<keyword evidence="7" id="KW-1185">Reference proteome</keyword>
<dbReference type="AlphaFoldDB" id="F1T729"/>
<dbReference type="PANTHER" id="PTHR42798:SF4">
    <property type="entry name" value="ABC TRANSPORTER DOMAIN-CONTAINING PROTEIN"/>
    <property type="match status" value="1"/>
</dbReference>
<dbReference type="EMBL" id="ACXX02000001">
    <property type="protein sequence ID" value="EGD49277.1"/>
    <property type="molecule type" value="Genomic_DNA"/>
</dbReference>
<protein>
    <submittedName>
        <fullName evidence="6">ABC transporter related protein</fullName>
    </submittedName>
</protein>
<dbReference type="PROSITE" id="PS50893">
    <property type="entry name" value="ABC_TRANSPORTER_2"/>
    <property type="match status" value="1"/>
</dbReference>
<dbReference type="Gene3D" id="3.40.50.300">
    <property type="entry name" value="P-loop containing nucleotide triphosphate hydrolases"/>
    <property type="match status" value="1"/>
</dbReference>
<gene>
    <name evidence="6" type="ORF">Cpap_3709</name>
</gene>
<dbReference type="PANTHER" id="PTHR42798">
    <property type="entry name" value="LIPOPROTEIN-RELEASING SYSTEM ATP-BINDING PROTEIN LOLD"/>
    <property type="match status" value="1"/>
</dbReference>
<reference evidence="6" key="1">
    <citation type="submission" date="2009-07" db="EMBL/GenBank/DDBJ databases">
        <authorList>
            <consortium name="US DOE Joint Genome Institute (JGI-PGF)"/>
            <person name="Lucas S."/>
            <person name="Copeland A."/>
            <person name="Lapidus A."/>
            <person name="Glavina del Rio T."/>
            <person name="Tice H."/>
            <person name="Bruce D."/>
            <person name="Goodwin L."/>
            <person name="Pitluck S."/>
            <person name="Larimer F."/>
            <person name="Land M.L."/>
            <person name="Mouttaki H."/>
            <person name="He Z."/>
            <person name="Zhou J."/>
            <person name="Hemme C.L."/>
        </authorList>
    </citation>
    <scope>NUCLEOTIDE SEQUENCE [LARGE SCALE GENOMIC DNA]</scope>
    <source>
        <strain evidence="6">DSM 2782</strain>
    </source>
</reference>
<dbReference type="SMART" id="SM00382">
    <property type="entry name" value="AAA"/>
    <property type="match status" value="1"/>
</dbReference>
<dbReference type="PROSITE" id="PS00211">
    <property type="entry name" value="ABC_TRANSPORTER_1"/>
    <property type="match status" value="1"/>
</dbReference>
<dbReference type="FunFam" id="3.40.50.300:FF:000032">
    <property type="entry name" value="Export ABC transporter ATP-binding protein"/>
    <property type="match status" value="1"/>
</dbReference>
<comment type="caution">
    <text evidence="6">The sequence shown here is derived from an EMBL/GenBank/DDBJ whole genome shotgun (WGS) entry which is preliminary data.</text>
</comment>
<dbReference type="OrthoDB" id="9802264at2"/>
<dbReference type="GO" id="GO:0098796">
    <property type="term" value="C:membrane protein complex"/>
    <property type="evidence" value="ECO:0007669"/>
    <property type="project" value="UniProtKB-ARBA"/>
</dbReference>
<keyword evidence="2" id="KW-0813">Transport</keyword>
<reference evidence="6" key="2">
    <citation type="submission" date="2011-01" db="EMBL/GenBank/DDBJ databases">
        <title>The Non-contiguous Finished genome of Clostridium papyrosolvens.</title>
        <authorList>
            <person name="Lucas S."/>
            <person name="Copeland A."/>
            <person name="Lapidus A."/>
            <person name="Cheng J.-F."/>
            <person name="Goodwin L."/>
            <person name="Pitluck S."/>
            <person name="Misra M."/>
            <person name="Chertkov O."/>
            <person name="Detter J.C."/>
            <person name="Han C."/>
            <person name="Tapia R."/>
            <person name="Land M."/>
            <person name="Hauser L."/>
            <person name="Kyrpides N."/>
            <person name="Ivanova N."/>
            <person name="Pagani I."/>
            <person name="Mouttaki H."/>
            <person name="He Z."/>
            <person name="Zhou J."/>
            <person name="Hemme C.L."/>
            <person name="Woyke T."/>
        </authorList>
    </citation>
    <scope>NUCLEOTIDE SEQUENCE [LARGE SCALE GENOMIC DNA]</scope>
    <source>
        <strain evidence="6">DSM 2782</strain>
    </source>
</reference>
<keyword evidence="4" id="KW-0067">ATP-binding</keyword>